<comment type="caution">
    <text evidence="2">The sequence shown here is derived from an EMBL/GenBank/DDBJ whole genome shotgun (WGS) entry which is preliminary data.</text>
</comment>
<accession>K0TP76</accession>
<evidence type="ECO:0000313" key="3">
    <source>
        <dbReference type="Proteomes" id="UP000266841"/>
    </source>
</evidence>
<evidence type="ECO:0000256" key="1">
    <source>
        <dbReference type="SAM" id="MobiDB-lite"/>
    </source>
</evidence>
<evidence type="ECO:0000313" key="2">
    <source>
        <dbReference type="EMBL" id="EJK77691.1"/>
    </source>
</evidence>
<feature type="region of interest" description="Disordered" evidence="1">
    <location>
        <begin position="1"/>
        <end position="97"/>
    </location>
</feature>
<feature type="compositionally biased region" description="Basic and acidic residues" evidence="1">
    <location>
        <begin position="38"/>
        <end position="58"/>
    </location>
</feature>
<protein>
    <submittedName>
        <fullName evidence="2">Uncharacterized protein</fullName>
    </submittedName>
</protein>
<sequence>MKTRFSIALFHQTKPKTEKSYNRGPLQKLTGRGLAGRIQERRGSRERRETRGQSHHEAPAGPDPGRGGVADRGRRVQPQVLGRRQGRPLGEQGRPLA</sequence>
<dbReference type="EMBL" id="AGNL01000540">
    <property type="protein sequence ID" value="EJK77691.1"/>
    <property type="molecule type" value="Genomic_DNA"/>
</dbReference>
<name>K0TP76_THAOC</name>
<keyword evidence="3" id="KW-1185">Reference proteome</keyword>
<feature type="non-terminal residue" evidence="2">
    <location>
        <position position="97"/>
    </location>
</feature>
<proteinExistence type="predicted"/>
<dbReference type="AlphaFoldDB" id="K0TP76"/>
<organism evidence="2 3">
    <name type="scientific">Thalassiosira oceanica</name>
    <name type="common">Marine diatom</name>
    <dbReference type="NCBI Taxonomy" id="159749"/>
    <lineage>
        <taxon>Eukaryota</taxon>
        <taxon>Sar</taxon>
        <taxon>Stramenopiles</taxon>
        <taxon>Ochrophyta</taxon>
        <taxon>Bacillariophyta</taxon>
        <taxon>Coscinodiscophyceae</taxon>
        <taxon>Thalassiosirophycidae</taxon>
        <taxon>Thalassiosirales</taxon>
        <taxon>Thalassiosiraceae</taxon>
        <taxon>Thalassiosira</taxon>
    </lineage>
</organism>
<dbReference type="Proteomes" id="UP000266841">
    <property type="component" value="Unassembled WGS sequence"/>
</dbReference>
<reference evidence="2 3" key="1">
    <citation type="journal article" date="2012" name="Genome Biol.">
        <title>Genome and low-iron response of an oceanic diatom adapted to chronic iron limitation.</title>
        <authorList>
            <person name="Lommer M."/>
            <person name="Specht M."/>
            <person name="Roy A.S."/>
            <person name="Kraemer L."/>
            <person name="Andreson R."/>
            <person name="Gutowska M.A."/>
            <person name="Wolf J."/>
            <person name="Bergner S.V."/>
            <person name="Schilhabel M.B."/>
            <person name="Klostermeier U.C."/>
            <person name="Beiko R.G."/>
            <person name="Rosenstiel P."/>
            <person name="Hippler M."/>
            <person name="Laroche J."/>
        </authorList>
    </citation>
    <scope>NUCLEOTIDE SEQUENCE [LARGE SCALE GENOMIC DNA]</scope>
    <source>
        <strain evidence="2 3">CCMP1005</strain>
    </source>
</reference>
<gene>
    <name evidence="2" type="ORF">THAOC_00460</name>
</gene>